<dbReference type="RefSeq" id="WP_036533483.1">
    <property type="nucleotide sequence ID" value="NZ_JJML01000024.1"/>
</dbReference>
<dbReference type="GO" id="GO:0019288">
    <property type="term" value="P:isopentenyl diphosphate biosynthetic process, methylerythritol 4-phosphate pathway"/>
    <property type="evidence" value="ECO:0007669"/>
    <property type="project" value="UniProtKB-UniRule"/>
</dbReference>
<comment type="caution">
    <text evidence="12">The sequence shown here is derived from an EMBL/GenBank/DDBJ whole genome shotgun (WGS) entry which is preliminary data.</text>
</comment>
<feature type="active site" evidence="9">
    <location>
        <position position="11"/>
    </location>
</feature>
<dbReference type="SUPFAM" id="SSF54211">
    <property type="entry name" value="Ribosomal protein S5 domain 2-like"/>
    <property type="match status" value="1"/>
</dbReference>
<keyword evidence="13" id="KW-1185">Reference proteome</keyword>
<evidence type="ECO:0000313" key="12">
    <source>
        <dbReference type="EMBL" id="KGF72566.1"/>
    </source>
</evidence>
<dbReference type="InterPro" id="IPR020568">
    <property type="entry name" value="Ribosomal_Su5_D2-typ_SF"/>
</dbReference>
<dbReference type="GO" id="GO:0050515">
    <property type="term" value="F:4-(cytidine 5'-diphospho)-2-C-methyl-D-erythritol kinase activity"/>
    <property type="evidence" value="ECO:0007669"/>
    <property type="project" value="UniProtKB-UniRule"/>
</dbReference>
<keyword evidence="4 9" id="KW-0808">Transferase</keyword>
<organism evidence="12 13">
    <name type="scientific">Neosynechococcus sphagnicola sy1</name>
    <dbReference type="NCBI Taxonomy" id="1497020"/>
    <lineage>
        <taxon>Bacteria</taxon>
        <taxon>Bacillati</taxon>
        <taxon>Cyanobacteriota</taxon>
        <taxon>Cyanophyceae</taxon>
        <taxon>Neosynechococcales</taxon>
        <taxon>Neosynechococcaceae</taxon>
        <taxon>Neosynechococcus</taxon>
    </lineage>
</organism>
<evidence type="ECO:0000256" key="8">
    <source>
        <dbReference type="ARBA" id="ARBA00032554"/>
    </source>
</evidence>
<keyword evidence="7 9" id="KW-0067">ATP-binding</keyword>
<dbReference type="InterPro" id="IPR013750">
    <property type="entry name" value="GHMP_kinase_C_dom"/>
</dbReference>
<reference evidence="12 13" key="1">
    <citation type="journal article" date="2014" name="Mol. Ecol.">
        <title>Evolution of Synechococcus.</title>
        <authorList>
            <person name="Dvorak P."/>
            <person name="Casamatta D."/>
            <person name="Hasler P."/>
            <person name="Poulickova A."/>
            <person name="Ondrej V."/>
            <person name="Sanges R."/>
        </authorList>
    </citation>
    <scope>NUCLEOTIDE SEQUENCE [LARGE SCALE GENOMIC DNA]</scope>
    <source>
        <strain evidence="12 13">CAUP A 1101</strain>
    </source>
</reference>
<dbReference type="PIRSF" id="PIRSF010376">
    <property type="entry name" value="IspE"/>
    <property type="match status" value="1"/>
</dbReference>
<proteinExistence type="inferred from homology"/>
<comment type="catalytic activity">
    <reaction evidence="9">
        <text>4-CDP-2-C-methyl-D-erythritol + ATP = 4-CDP-2-C-methyl-D-erythritol 2-phosphate + ADP + H(+)</text>
        <dbReference type="Rhea" id="RHEA:18437"/>
        <dbReference type="ChEBI" id="CHEBI:15378"/>
        <dbReference type="ChEBI" id="CHEBI:30616"/>
        <dbReference type="ChEBI" id="CHEBI:57823"/>
        <dbReference type="ChEBI" id="CHEBI:57919"/>
        <dbReference type="ChEBI" id="CHEBI:456216"/>
        <dbReference type="EC" id="2.7.1.148"/>
    </reaction>
</comment>
<evidence type="ECO:0000256" key="9">
    <source>
        <dbReference type="HAMAP-Rule" id="MF_00061"/>
    </source>
</evidence>
<evidence type="ECO:0000256" key="5">
    <source>
        <dbReference type="ARBA" id="ARBA00022741"/>
    </source>
</evidence>
<evidence type="ECO:0000313" key="13">
    <source>
        <dbReference type="Proteomes" id="UP000030170"/>
    </source>
</evidence>
<name>A0A098TJU4_9CYAN</name>
<dbReference type="InterPro" id="IPR036554">
    <property type="entry name" value="GHMP_kinase_C_sf"/>
</dbReference>
<dbReference type="HAMAP" id="MF_00061">
    <property type="entry name" value="IspE"/>
    <property type="match status" value="1"/>
</dbReference>
<keyword evidence="6 9" id="KW-0418">Kinase</keyword>
<dbReference type="PANTHER" id="PTHR43527:SF2">
    <property type="entry name" value="4-DIPHOSPHOCYTIDYL-2-C-METHYL-D-ERYTHRITOL KINASE, CHLOROPLASTIC"/>
    <property type="match status" value="1"/>
</dbReference>
<keyword evidence="5 9" id="KW-0547">Nucleotide-binding</keyword>
<comment type="pathway">
    <text evidence="9">Isoprenoid biosynthesis; isopentenyl diphosphate biosynthesis via DXP pathway; isopentenyl diphosphate from 1-deoxy-D-xylulose 5-phosphate: step 3/6.</text>
</comment>
<dbReference type="Gene3D" id="3.30.70.890">
    <property type="entry name" value="GHMP kinase, C-terminal domain"/>
    <property type="match status" value="1"/>
</dbReference>
<accession>A0A098TJU4</accession>
<evidence type="ECO:0000256" key="2">
    <source>
        <dbReference type="ARBA" id="ARBA00012052"/>
    </source>
</evidence>
<dbReference type="InterPro" id="IPR006204">
    <property type="entry name" value="GHMP_kinase_N_dom"/>
</dbReference>
<dbReference type="UniPathway" id="UPA00056">
    <property type="reaction ID" value="UER00094"/>
</dbReference>
<dbReference type="EC" id="2.7.1.148" evidence="2 9"/>
<evidence type="ECO:0000256" key="4">
    <source>
        <dbReference type="ARBA" id="ARBA00022679"/>
    </source>
</evidence>
<comment type="similarity">
    <text evidence="1 9">Belongs to the GHMP kinase family. IspE subfamily.</text>
</comment>
<dbReference type="PANTHER" id="PTHR43527">
    <property type="entry name" value="4-DIPHOSPHOCYTIDYL-2-C-METHYL-D-ERYTHRITOL KINASE, CHLOROPLASTIC"/>
    <property type="match status" value="1"/>
</dbReference>
<evidence type="ECO:0000256" key="7">
    <source>
        <dbReference type="ARBA" id="ARBA00022840"/>
    </source>
</evidence>
<evidence type="ECO:0000256" key="3">
    <source>
        <dbReference type="ARBA" id="ARBA00017473"/>
    </source>
</evidence>
<feature type="active site" evidence="9">
    <location>
        <position position="141"/>
    </location>
</feature>
<feature type="domain" description="GHMP kinase N-terminal" evidence="10">
    <location>
        <begin position="67"/>
        <end position="149"/>
    </location>
</feature>
<dbReference type="AlphaFoldDB" id="A0A098TJU4"/>
<dbReference type="Proteomes" id="UP000030170">
    <property type="component" value="Unassembled WGS sequence"/>
</dbReference>
<comment type="function">
    <text evidence="9">Catalyzes the phosphorylation of the position 2 hydroxy group of 4-diphosphocytidyl-2C-methyl-D-erythritol.</text>
</comment>
<evidence type="ECO:0000259" key="11">
    <source>
        <dbReference type="Pfam" id="PF08544"/>
    </source>
</evidence>
<dbReference type="STRING" id="1497020.DO97_07790"/>
<feature type="binding site" evidence="9">
    <location>
        <begin position="99"/>
        <end position="109"/>
    </location>
    <ligand>
        <name>ATP</name>
        <dbReference type="ChEBI" id="CHEBI:30616"/>
    </ligand>
</feature>
<dbReference type="NCBIfam" id="TIGR00154">
    <property type="entry name" value="ispE"/>
    <property type="match status" value="1"/>
</dbReference>
<evidence type="ECO:0000256" key="1">
    <source>
        <dbReference type="ARBA" id="ARBA00009684"/>
    </source>
</evidence>
<dbReference type="InterPro" id="IPR014721">
    <property type="entry name" value="Ribsml_uS5_D2-typ_fold_subgr"/>
</dbReference>
<gene>
    <name evidence="9" type="primary">ispE</name>
    <name evidence="12" type="ORF">DO97_07790</name>
</gene>
<dbReference type="Pfam" id="PF00288">
    <property type="entry name" value="GHMP_kinases_N"/>
    <property type="match status" value="1"/>
</dbReference>
<sequence length="319" mass="34432">MHPYSLLAAAKINLYLEILGDRPDGYHELIMVMQSVALTDQIDLHPNGTQLFRIHCDHPQVPTDQSNLAYRAAQLMATELPQAFAQFGGVDITIHKQIPVGAGLAGGSANAAAVLVGLDLLWNLGLTRSELQALGAHLGSDVPFCIAGGTLLATGRGEALAPLPDVHLWVVLGKYRSLSVSTAWAYQTYRQQFQSSYVWDLSSLETRRQRVHSGTMINAIAHGDNPQIAQLLHNDLERVVLPAHPSVLQLRKVFQEAGALGTMMSGSGPTVFALATSQTQAQQIQQQVQSVLPDPDLQLWVAPTTSTGIQLLASGTRND</sequence>
<dbReference type="OrthoDB" id="9809438at2"/>
<evidence type="ECO:0000256" key="6">
    <source>
        <dbReference type="ARBA" id="ARBA00022777"/>
    </source>
</evidence>
<keyword evidence="9" id="KW-0414">Isoprene biosynthesis</keyword>
<dbReference type="InterPro" id="IPR004424">
    <property type="entry name" value="IspE"/>
</dbReference>
<dbReference type="EMBL" id="JJML01000024">
    <property type="protein sequence ID" value="KGF72566.1"/>
    <property type="molecule type" value="Genomic_DNA"/>
</dbReference>
<protein>
    <recommendedName>
        <fullName evidence="3 9">4-diphosphocytidyl-2-C-methyl-D-erythritol kinase</fullName>
        <shortName evidence="9">CMK</shortName>
        <ecNumber evidence="2 9">2.7.1.148</ecNumber>
    </recommendedName>
    <alternativeName>
        <fullName evidence="8 9">4-(cytidine-5'-diphospho)-2-C-methyl-D-erythritol kinase</fullName>
    </alternativeName>
</protein>
<evidence type="ECO:0000259" key="10">
    <source>
        <dbReference type="Pfam" id="PF00288"/>
    </source>
</evidence>
<dbReference type="Pfam" id="PF08544">
    <property type="entry name" value="GHMP_kinases_C"/>
    <property type="match status" value="1"/>
</dbReference>
<dbReference type="Gene3D" id="3.30.230.10">
    <property type="match status" value="1"/>
</dbReference>
<dbReference type="GO" id="GO:0016114">
    <property type="term" value="P:terpenoid biosynthetic process"/>
    <property type="evidence" value="ECO:0007669"/>
    <property type="project" value="UniProtKB-UniRule"/>
</dbReference>
<dbReference type="GO" id="GO:0005524">
    <property type="term" value="F:ATP binding"/>
    <property type="evidence" value="ECO:0007669"/>
    <property type="project" value="UniProtKB-UniRule"/>
</dbReference>
<dbReference type="SUPFAM" id="SSF55060">
    <property type="entry name" value="GHMP Kinase, C-terminal domain"/>
    <property type="match status" value="1"/>
</dbReference>
<feature type="domain" description="GHMP kinase C-terminal" evidence="11">
    <location>
        <begin position="216"/>
        <end position="293"/>
    </location>
</feature>